<dbReference type="Gene3D" id="1.10.1410.10">
    <property type="match status" value="1"/>
</dbReference>
<dbReference type="SUPFAM" id="SSF81301">
    <property type="entry name" value="Nucleotidyltransferase"/>
    <property type="match status" value="1"/>
</dbReference>
<feature type="domain" description="Poly(A) RNA polymerase mitochondrial-like central palm" evidence="6">
    <location>
        <begin position="64"/>
        <end position="192"/>
    </location>
</feature>
<dbReference type="Proteomes" id="UP000521872">
    <property type="component" value="Unassembled WGS sequence"/>
</dbReference>
<dbReference type="InterPro" id="IPR002058">
    <property type="entry name" value="PAP_assoc"/>
</dbReference>
<evidence type="ECO:0000313" key="7">
    <source>
        <dbReference type="EMBL" id="KAF4622019.1"/>
    </source>
</evidence>
<dbReference type="PANTHER" id="PTHR23092:SF15">
    <property type="entry name" value="INACTIVE NON-CANONICAL POLY(A) RNA POLYMERASE PROTEIN TRF4-2-RELATED"/>
    <property type="match status" value="1"/>
</dbReference>
<protein>
    <recommendedName>
        <fullName evidence="2">polynucleotide adenylyltransferase</fullName>
        <ecNumber evidence="2">2.7.7.19</ecNumber>
    </recommendedName>
</protein>
<dbReference type="InterPro" id="IPR054708">
    <property type="entry name" value="MTPAP-like_central"/>
</dbReference>
<organism evidence="7 8">
    <name type="scientific">Agrocybe pediades</name>
    <dbReference type="NCBI Taxonomy" id="84607"/>
    <lineage>
        <taxon>Eukaryota</taxon>
        <taxon>Fungi</taxon>
        <taxon>Dikarya</taxon>
        <taxon>Basidiomycota</taxon>
        <taxon>Agaricomycotina</taxon>
        <taxon>Agaricomycetes</taxon>
        <taxon>Agaricomycetidae</taxon>
        <taxon>Agaricales</taxon>
        <taxon>Agaricineae</taxon>
        <taxon>Strophariaceae</taxon>
        <taxon>Agrocybe</taxon>
    </lineage>
</organism>
<proteinExistence type="inferred from homology"/>
<dbReference type="PANTHER" id="PTHR23092">
    <property type="entry name" value="POLY(A) RNA POLYMERASE"/>
    <property type="match status" value="1"/>
</dbReference>
<dbReference type="InterPro" id="IPR043519">
    <property type="entry name" value="NT_sf"/>
</dbReference>
<dbReference type="GO" id="GO:0031123">
    <property type="term" value="P:RNA 3'-end processing"/>
    <property type="evidence" value="ECO:0007669"/>
    <property type="project" value="TreeGrafter"/>
</dbReference>
<keyword evidence="8" id="KW-1185">Reference proteome</keyword>
<dbReference type="CDD" id="cd05402">
    <property type="entry name" value="NT_PAP_TUTase"/>
    <property type="match status" value="1"/>
</dbReference>
<dbReference type="GO" id="GO:1990817">
    <property type="term" value="F:poly(A) RNA polymerase activity"/>
    <property type="evidence" value="ECO:0007669"/>
    <property type="project" value="UniProtKB-EC"/>
</dbReference>
<dbReference type="SUPFAM" id="SSF81631">
    <property type="entry name" value="PAP/OAS1 substrate-binding domain"/>
    <property type="match status" value="1"/>
</dbReference>
<dbReference type="Pfam" id="PF03828">
    <property type="entry name" value="PAP_assoc"/>
    <property type="match status" value="1"/>
</dbReference>
<dbReference type="GO" id="GO:0003729">
    <property type="term" value="F:mRNA binding"/>
    <property type="evidence" value="ECO:0007669"/>
    <property type="project" value="TreeGrafter"/>
</dbReference>
<keyword evidence="4" id="KW-0460">Magnesium</keyword>
<dbReference type="AlphaFoldDB" id="A0A8H4VW18"/>
<dbReference type="EMBL" id="JAACJL010000002">
    <property type="protein sequence ID" value="KAF4622019.1"/>
    <property type="molecule type" value="Genomic_DNA"/>
</dbReference>
<dbReference type="InterPro" id="IPR045862">
    <property type="entry name" value="Trf4-like"/>
</dbReference>
<dbReference type="GO" id="GO:0031499">
    <property type="term" value="C:TRAMP complex"/>
    <property type="evidence" value="ECO:0007669"/>
    <property type="project" value="TreeGrafter"/>
</dbReference>
<evidence type="ECO:0000256" key="4">
    <source>
        <dbReference type="ARBA" id="ARBA00022842"/>
    </source>
</evidence>
<dbReference type="EC" id="2.7.7.19" evidence="2"/>
<dbReference type="Pfam" id="PF22600">
    <property type="entry name" value="MTPAP-like_central"/>
    <property type="match status" value="1"/>
</dbReference>
<reference evidence="7 8" key="1">
    <citation type="submission" date="2019-12" db="EMBL/GenBank/DDBJ databases">
        <authorList>
            <person name="Floudas D."/>
            <person name="Bentzer J."/>
            <person name="Ahren D."/>
            <person name="Johansson T."/>
            <person name="Persson P."/>
            <person name="Tunlid A."/>
        </authorList>
    </citation>
    <scope>NUCLEOTIDE SEQUENCE [LARGE SCALE GENOMIC DNA]</scope>
    <source>
        <strain evidence="7 8">CBS 102.39</strain>
    </source>
</reference>
<evidence type="ECO:0000313" key="8">
    <source>
        <dbReference type="Proteomes" id="UP000521872"/>
    </source>
</evidence>
<evidence type="ECO:0000256" key="1">
    <source>
        <dbReference type="ARBA" id="ARBA00008593"/>
    </source>
</evidence>
<name>A0A8H4VW18_9AGAR</name>
<evidence type="ECO:0000259" key="5">
    <source>
        <dbReference type="Pfam" id="PF03828"/>
    </source>
</evidence>
<dbReference type="GO" id="GO:0005730">
    <property type="term" value="C:nucleolus"/>
    <property type="evidence" value="ECO:0007669"/>
    <property type="project" value="TreeGrafter"/>
</dbReference>
<dbReference type="GO" id="GO:0046872">
    <property type="term" value="F:metal ion binding"/>
    <property type="evidence" value="ECO:0007669"/>
    <property type="project" value="UniProtKB-KW"/>
</dbReference>
<accession>A0A8H4VW18</accession>
<comment type="similarity">
    <text evidence="1">Belongs to the DNA polymerase type-B-like family.</text>
</comment>
<dbReference type="GO" id="GO:0043634">
    <property type="term" value="P:polyadenylation-dependent ncRNA catabolic process"/>
    <property type="evidence" value="ECO:0007669"/>
    <property type="project" value="TreeGrafter"/>
</dbReference>
<dbReference type="Gene3D" id="3.30.460.10">
    <property type="entry name" value="Beta Polymerase, domain 2"/>
    <property type="match status" value="1"/>
</dbReference>
<comment type="caution">
    <text evidence="7">The sequence shown here is derived from an EMBL/GenBank/DDBJ whole genome shotgun (WGS) entry which is preliminary data.</text>
</comment>
<sequence length="411" mass="46506">MFSSTSLGTQLKHNMMEGLPTRTMSYGDYVGISIPPCGEFKPKDTTSANFRAPWIKDDQPISSLHQEIVCFLKYMKPTAQELAIRQNVVDRFSKLVVEATDSDVRIRPVGSCVTGLFLPTSDIDMVVDLPYSFMHTNFDRLYYAILRSDFATTVDYVRRAKTPVIRITDKKTGLDIDLTEAVSHSVRATEAVKKWLKEDSAGLVRALVIVLKVFLAIRRCGTTYTGGLNSYVLVWMVVAWVKLEWPKVMSSIRKSASPQTTEDPLALLIDSLQSLSVRLDTTGTSSQSTSTVRAVDFGEALKAFFKFYGEDFPYRDRAIRIEPTPSYVNKVYNPRTTQRYLLSIFDPADDSIDMGSKAYGIKHIQQTFKESYEKLLRLEKLGQANATLSVILDGDFTRFARKRMSLERCEY</sequence>
<evidence type="ECO:0000256" key="3">
    <source>
        <dbReference type="ARBA" id="ARBA00022723"/>
    </source>
</evidence>
<feature type="domain" description="PAP-associated" evidence="5">
    <location>
        <begin position="298"/>
        <end position="351"/>
    </location>
</feature>
<dbReference type="GO" id="GO:0010605">
    <property type="term" value="P:negative regulation of macromolecule metabolic process"/>
    <property type="evidence" value="ECO:0007669"/>
    <property type="project" value="UniProtKB-ARBA"/>
</dbReference>
<evidence type="ECO:0000259" key="6">
    <source>
        <dbReference type="Pfam" id="PF22600"/>
    </source>
</evidence>
<evidence type="ECO:0000256" key="2">
    <source>
        <dbReference type="ARBA" id="ARBA00012388"/>
    </source>
</evidence>
<gene>
    <name evidence="7" type="ORF">D9613_009549</name>
</gene>
<keyword evidence="3" id="KW-0479">Metal-binding</keyword>